<evidence type="ECO:0000256" key="2">
    <source>
        <dbReference type="ARBA" id="ARBA00022729"/>
    </source>
</evidence>
<feature type="domain" description="Bifunctional inhibitor/plant lipid transfer protein/seed storage helical" evidence="7">
    <location>
        <begin position="23"/>
        <end position="105"/>
    </location>
</feature>
<dbReference type="InterPro" id="IPR016140">
    <property type="entry name" value="Bifunc_inhib/LTP/seed_store"/>
</dbReference>
<keyword evidence="2 6" id="KW-0732">Signal</keyword>
<name>A0A5J9TS12_9POAL</name>
<feature type="chain" id="PRO_5023850078" description="Bifunctional inhibitor/plant lipid transfer protein/seed storage helical domain-containing protein" evidence="6">
    <location>
        <begin position="24"/>
        <end position="188"/>
    </location>
</feature>
<sequence length="188" mass="19065">MASSAAVLCVAVLLLACLGGVRPVPQAVTSSCTADLVRLLPCLAFINGAAATPSDMCCTSLGSMVHDEPQCLCQALSQPGSSPVSVNMSRVLGMPRLCRLDIPSAAEACTGLVPQGPVPPPPTVTAPRPNTNSTAPSTLSPATPKTPRVTPSPLVSGRTPGYSRGSKVIVDRFSVALGFAALLSVIAF</sequence>
<evidence type="ECO:0000256" key="5">
    <source>
        <dbReference type="SAM" id="MobiDB-lite"/>
    </source>
</evidence>
<dbReference type="Proteomes" id="UP000324897">
    <property type="component" value="Unassembled WGS sequence"/>
</dbReference>
<dbReference type="OrthoDB" id="664243at2759"/>
<keyword evidence="4" id="KW-0325">Glycoprotein</keyword>
<dbReference type="SUPFAM" id="SSF47699">
    <property type="entry name" value="Bifunctional inhibitor/lipid-transfer protein/seed storage 2S albumin"/>
    <property type="match status" value="1"/>
</dbReference>
<evidence type="ECO:0000256" key="6">
    <source>
        <dbReference type="SAM" id="SignalP"/>
    </source>
</evidence>
<proteinExistence type="inferred from homology"/>
<feature type="compositionally biased region" description="Polar residues" evidence="5">
    <location>
        <begin position="132"/>
        <end position="143"/>
    </location>
</feature>
<comment type="caution">
    <text evidence="8">The sequence shown here is derived from an EMBL/GenBank/DDBJ whole genome shotgun (WGS) entry which is preliminary data.</text>
</comment>
<gene>
    <name evidence="8" type="ORF">EJB05_37613</name>
</gene>
<evidence type="ECO:0000313" key="8">
    <source>
        <dbReference type="EMBL" id="TVU14166.1"/>
    </source>
</evidence>
<organism evidence="8 9">
    <name type="scientific">Eragrostis curvula</name>
    <name type="common">weeping love grass</name>
    <dbReference type="NCBI Taxonomy" id="38414"/>
    <lineage>
        <taxon>Eukaryota</taxon>
        <taxon>Viridiplantae</taxon>
        <taxon>Streptophyta</taxon>
        <taxon>Embryophyta</taxon>
        <taxon>Tracheophyta</taxon>
        <taxon>Spermatophyta</taxon>
        <taxon>Magnoliopsida</taxon>
        <taxon>Liliopsida</taxon>
        <taxon>Poales</taxon>
        <taxon>Poaceae</taxon>
        <taxon>PACMAD clade</taxon>
        <taxon>Chloridoideae</taxon>
        <taxon>Eragrostideae</taxon>
        <taxon>Eragrostidinae</taxon>
        <taxon>Eragrostis</taxon>
    </lineage>
</organism>
<reference evidence="8 9" key="1">
    <citation type="journal article" date="2019" name="Sci. Rep.">
        <title>A high-quality genome of Eragrostis curvula grass provides insights into Poaceae evolution and supports new strategies to enhance forage quality.</title>
        <authorList>
            <person name="Carballo J."/>
            <person name="Santos B.A.C.M."/>
            <person name="Zappacosta D."/>
            <person name="Garbus I."/>
            <person name="Selva J.P."/>
            <person name="Gallo C.A."/>
            <person name="Diaz A."/>
            <person name="Albertini E."/>
            <person name="Caccamo M."/>
            <person name="Echenique V."/>
        </authorList>
    </citation>
    <scope>NUCLEOTIDE SEQUENCE [LARGE SCALE GENOMIC DNA]</scope>
    <source>
        <strain evidence="9">cv. Victoria</strain>
        <tissue evidence="8">Leaf</tissue>
    </source>
</reference>
<keyword evidence="9" id="KW-1185">Reference proteome</keyword>
<dbReference type="Gene3D" id="1.10.110.10">
    <property type="entry name" value="Plant lipid-transfer and hydrophobic proteins"/>
    <property type="match status" value="1"/>
</dbReference>
<dbReference type="Gramene" id="TVU14166">
    <property type="protein sequence ID" value="TVU14166"/>
    <property type="gene ID" value="EJB05_37613"/>
</dbReference>
<accession>A0A5J9TS12</accession>
<dbReference type="PANTHER" id="PTHR33044">
    <property type="entry name" value="BIFUNCTIONAL INHIBITOR/LIPID-TRANSFER PROTEIN/SEED STORAGE 2S ALBUMIN SUPERFAMILY PROTEIN-RELATED"/>
    <property type="match status" value="1"/>
</dbReference>
<keyword evidence="3" id="KW-1015">Disulfide bond</keyword>
<evidence type="ECO:0000256" key="4">
    <source>
        <dbReference type="ARBA" id="ARBA00023180"/>
    </source>
</evidence>
<comment type="similarity">
    <text evidence="1">Belongs to the plant LTP family.</text>
</comment>
<feature type="region of interest" description="Disordered" evidence="5">
    <location>
        <begin position="113"/>
        <end position="160"/>
    </location>
</feature>
<evidence type="ECO:0000256" key="3">
    <source>
        <dbReference type="ARBA" id="ARBA00023157"/>
    </source>
</evidence>
<protein>
    <recommendedName>
        <fullName evidence="7">Bifunctional inhibitor/plant lipid transfer protein/seed storage helical domain-containing protein</fullName>
    </recommendedName>
</protein>
<evidence type="ECO:0000313" key="9">
    <source>
        <dbReference type="Proteomes" id="UP000324897"/>
    </source>
</evidence>
<dbReference type="CDD" id="cd00010">
    <property type="entry name" value="AAI_LTSS"/>
    <property type="match status" value="1"/>
</dbReference>
<evidence type="ECO:0000259" key="7">
    <source>
        <dbReference type="Pfam" id="PF14368"/>
    </source>
</evidence>
<dbReference type="EMBL" id="RWGY01000031">
    <property type="protein sequence ID" value="TVU14166.1"/>
    <property type="molecule type" value="Genomic_DNA"/>
</dbReference>
<dbReference type="InterPro" id="IPR043325">
    <property type="entry name" value="LTSS"/>
</dbReference>
<dbReference type="Pfam" id="PF14368">
    <property type="entry name" value="LTP_2"/>
    <property type="match status" value="1"/>
</dbReference>
<dbReference type="InterPro" id="IPR036312">
    <property type="entry name" value="Bifun_inhib/LTP/seed_sf"/>
</dbReference>
<evidence type="ECO:0000256" key="1">
    <source>
        <dbReference type="ARBA" id="ARBA00009748"/>
    </source>
</evidence>
<feature type="signal peptide" evidence="6">
    <location>
        <begin position="1"/>
        <end position="23"/>
    </location>
</feature>
<dbReference type="AlphaFoldDB" id="A0A5J9TS12"/>